<name>A0A6C0L402_9ZZZZ</name>
<evidence type="ECO:0000259" key="2">
    <source>
        <dbReference type="PROSITE" id="PS50800"/>
    </source>
</evidence>
<dbReference type="Pfam" id="PF02037">
    <property type="entry name" value="SAP"/>
    <property type="match status" value="1"/>
</dbReference>
<evidence type="ECO:0000313" key="3">
    <source>
        <dbReference type="EMBL" id="QHU23188.1"/>
    </source>
</evidence>
<keyword evidence="1" id="KW-0472">Membrane</keyword>
<feature type="domain" description="SAP" evidence="2">
    <location>
        <begin position="226"/>
        <end position="260"/>
    </location>
</feature>
<dbReference type="SMART" id="SM00513">
    <property type="entry name" value="SAP"/>
    <property type="match status" value="1"/>
</dbReference>
<feature type="transmembrane region" description="Helical" evidence="1">
    <location>
        <begin position="12"/>
        <end position="29"/>
    </location>
</feature>
<evidence type="ECO:0000256" key="1">
    <source>
        <dbReference type="SAM" id="Phobius"/>
    </source>
</evidence>
<dbReference type="AlphaFoldDB" id="A0A6C0L402"/>
<sequence length="260" mass="29831">MLKELHIESNIPIIFLTIVIICMIIYGYLEIKKINHRFDSLNSKMESIIQKNEQREEQNQPSSIENTMEEIINQEESKQEEAVYEEEAQELLTSYNNTSDDIHSETSEEMGWSAENDGKIIDLNVSPEENFKELIIQKINNGTYDEDKAEIEEISEEDSCSQTTEDSTKEIDPEAVSILNMEKENYEDEMNSGEMNLGEMNLGEMNLSEVESENGQSTSEVGMVVDDKLSVSQLRDICKELKLPQSGNKSKLIQRIRENQ</sequence>
<dbReference type="SUPFAM" id="SSF68906">
    <property type="entry name" value="SAP domain"/>
    <property type="match status" value="1"/>
</dbReference>
<reference evidence="3" key="1">
    <citation type="journal article" date="2020" name="Nature">
        <title>Giant virus diversity and host interactions through global metagenomics.</title>
        <authorList>
            <person name="Schulz F."/>
            <person name="Roux S."/>
            <person name="Paez-Espino D."/>
            <person name="Jungbluth S."/>
            <person name="Walsh D.A."/>
            <person name="Denef V.J."/>
            <person name="McMahon K.D."/>
            <person name="Konstantinidis K.T."/>
            <person name="Eloe-Fadrosh E.A."/>
            <person name="Kyrpides N.C."/>
            <person name="Woyke T."/>
        </authorList>
    </citation>
    <scope>NUCLEOTIDE SEQUENCE</scope>
    <source>
        <strain evidence="3">GVMAG-S-ERX555907-94</strain>
    </source>
</reference>
<accession>A0A6C0L402</accession>
<dbReference type="InterPro" id="IPR003034">
    <property type="entry name" value="SAP_dom"/>
</dbReference>
<dbReference type="PROSITE" id="PS50800">
    <property type="entry name" value="SAP"/>
    <property type="match status" value="1"/>
</dbReference>
<dbReference type="InterPro" id="IPR036361">
    <property type="entry name" value="SAP_dom_sf"/>
</dbReference>
<protein>
    <recommendedName>
        <fullName evidence="2">SAP domain-containing protein</fullName>
    </recommendedName>
</protein>
<keyword evidence="1" id="KW-1133">Transmembrane helix</keyword>
<organism evidence="3">
    <name type="scientific">viral metagenome</name>
    <dbReference type="NCBI Taxonomy" id="1070528"/>
    <lineage>
        <taxon>unclassified sequences</taxon>
        <taxon>metagenomes</taxon>
        <taxon>organismal metagenomes</taxon>
    </lineage>
</organism>
<keyword evidence="1" id="KW-0812">Transmembrane</keyword>
<dbReference type="Gene3D" id="1.10.720.30">
    <property type="entry name" value="SAP domain"/>
    <property type="match status" value="1"/>
</dbReference>
<proteinExistence type="predicted"/>
<dbReference type="EMBL" id="MN741026">
    <property type="protein sequence ID" value="QHU23188.1"/>
    <property type="molecule type" value="Genomic_DNA"/>
</dbReference>